<feature type="domain" description="SUI1" evidence="4">
    <location>
        <begin position="42"/>
        <end position="108"/>
    </location>
</feature>
<dbReference type="GO" id="GO:0003729">
    <property type="term" value="F:mRNA binding"/>
    <property type="evidence" value="ECO:0007669"/>
    <property type="project" value="TreeGrafter"/>
</dbReference>
<comment type="caution">
    <text evidence="5">The sequence shown here is derived from an EMBL/GenBank/DDBJ whole genome shotgun (WGS) entry which is preliminary data.</text>
</comment>
<dbReference type="PROSITE" id="PS50296">
    <property type="entry name" value="SUI1"/>
    <property type="match status" value="1"/>
</dbReference>
<dbReference type="CDD" id="cd11567">
    <property type="entry name" value="YciH_like"/>
    <property type="match status" value="1"/>
</dbReference>
<dbReference type="InterPro" id="IPR036877">
    <property type="entry name" value="SUI1_dom_sf"/>
</dbReference>
<dbReference type="Pfam" id="PF01253">
    <property type="entry name" value="SUI1"/>
    <property type="match status" value="1"/>
</dbReference>
<dbReference type="InterPro" id="IPR050318">
    <property type="entry name" value="DENR/SUI1_TIF"/>
</dbReference>
<organism evidence="5 6">
    <name type="scientific">Gimesia maris</name>
    <dbReference type="NCBI Taxonomy" id="122"/>
    <lineage>
        <taxon>Bacteria</taxon>
        <taxon>Pseudomonadati</taxon>
        <taxon>Planctomycetota</taxon>
        <taxon>Planctomycetia</taxon>
        <taxon>Planctomycetales</taxon>
        <taxon>Planctomycetaceae</taxon>
        <taxon>Gimesia</taxon>
    </lineage>
</organism>
<evidence type="ECO:0000256" key="2">
    <source>
        <dbReference type="ARBA" id="ARBA00022845"/>
    </source>
</evidence>
<evidence type="ECO:0000259" key="4">
    <source>
        <dbReference type="PROSITE" id="PS50296"/>
    </source>
</evidence>
<sequence>MRLFEGTPFDRPPRCEKCEQLEEECTCPPEPAFRIPPEQQTAKLSTEKRKKGKRVTVVRGLPAEGNDLPEVLKQLKDRCGAGGALKEDELEIQGDQLDRVREALQQMGFKVKG</sequence>
<dbReference type="InterPro" id="IPR001950">
    <property type="entry name" value="SUI1"/>
</dbReference>
<keyword evidence="5" id="KW-0396">Initiation factor</keyword>
<dbReference type="InterPro" id="IPR005872">
    <property type="entry name" value="SUI1_arc_bac"/>
</dbReference>
<reference evidence="5 6" key="1">
    <citation type="journal article" date="2018" name="Nat. Biotechnol.">
        <title>A standardized bacterial taxonomy based on genome phylogeny substantially revises the tree of life.</title>
        <authorList>
            <person name="Parks D.H."/>
            <person name="Chuvochina M."/>
            <person name="Waite D.W."/>
            <person name="Rinke C."/>
            <person name="Skarshewski A."/>
            <person name="Chaumeil P.A."/>
            <person name="Hugenholtz P."/>
        </authorList>
    </citation>
    <scope>NUCLEOTIDE SEQUENCE [LARGE SCALE GENOMIC DNA]</scope>
    <source>
        <strain evidence="5">UBA9375</strain>
    </source>
</reference>
<comment type="similarity">
    <text evidence="1">Belongs to the SUI1 family.</text>
</comment>
<dbReference type="PANTHER" id="PTHR12789">
    <property type="entry name" value="DENSITY-REGULATED PROTEIN HOMOLOG"/>
    <property type="match status" value="1"/>
</dbReference>
<evidence type="ECO:0000313" key="5">
    <source>
        <dbReference type="EMBL" id="HCO23719.1"/>
    </source>
</evidence>
<dbReference type="AlphaFoldDB" id="A0A3D3R4P5"/>
<dbReference type="EMBL" id="DQAY01000068">
    <property type="protein sequence ID" value="HCO23719.1"/>
    <property type="molecule type" value="Genomic_DNA"/>
</dbReference>
<dbReference type="Gene3D" id="3.30.780.10">
    <property type="entry name" value="SUI1-like domain"/>
    <property type="match status" value="1"/>
</dbReference>
<proteinExistence type="inferred from homology"/>
<dbReference type="PIRSF" id="PIRSF037511">
    <property type="entry name" value="Transl_init_SUI1_pro"/>
    <property type="match status" value="1"/>
</dbReference>
<name>A0A3D3R4P5_9PLAN</name>
<dbReference type="GO" id="GO:0003743">
    <property type="term" value="F:translation initiation factor activity"/>
    <property type="evidence" value="ECO:0007669"/>
    <property type="project" value="UniProtKB-KW"/>
</dbReference>
<dbReference type="PANTHER" id="PTHR12789:SF0">
    <property type="entry name" value="DENSITY-REGULATED PROTEIN"/>
    <property type="match status" value="1"/>
</dbReference>
<evidence type="ECO:0000256" key="1">
    <source>
        <dbReference type="ARBA" id="ARBA00005422"/>
    </source>
</evidence>
<dbReference type="GO" id="GO:0006417">
    <property type="term" value="P:regulation of translation"/>
    <property type="evidence" value="ECO:0007669"/>
    <property type="project" value="UniProtKB-KW"/>
</dbReference>
<dbReference type="SUPFAM" id="SSF55159">
    <property type="entry name" value="eIF1-like"/>
    <property type="match status" value="1"/>
</dbReference>
<accession>A0A3D3R4P5</accession>
<dbReference type="GO" id="GO:0001731">
    <property type="term" value="P:formation of translation preinitiation complex"/>
    <property type="evidence" value="ECO:0007669"/>
    <property type="project" value="TreeGrafter"/>
</dbReference>
<dbReference type="Proteomes" id="UP000263642">
    <property type="component" value="Unassembled WGS sequence"/>
</dbReference>
<evidence type="ECO:0000313" key="6">
    <source>
        <dbReference type="Proteomes" id="UP000263642"/>
    </source>
</evidence>
<dbReference type="GO" id="GO:0002188">
    <property type="term" value="P:translation reinitiation"/>
    <property type="evidence" value="ECO:0007669"/>
    <property type="project" value="TreeGrafter"/>
</dbReference>
<keyword evidence="3" id="KW-0648">Protein biosynthesis</keyword>
<gene>
    <name evidence="5" type="ORF">DIT97_11925</name>
</gene>
<keyword evidence="2" id="KW-0810">Translation regulation</keyword>
<evidence type="ECO:0000256" key="3">
    <source>
        <dbReference type="ARBA" id="ARBA00022917"/>
    </source>
</evidence>
<protein>
    <submittedName>
        <fullName evidence="5">Translation initiation factor</fullName>
    </submittedName>
</protein>